<dbReference type="EMBL" id="FZQP02002048">
    <property type="protein sequence ID" value="VVC94598.1"/>
    <property type="molecule type" value="Genomic_DNA"/>
</dbReference>
<feature type="transmembrane region" description="Helical" evidence="8">
    <location>
        <begin position="115"/>
        <end position="138"/>
    </location>
</feature>
<feature type="transmembrane region" description="Helical" evidence="8">
    <location>
        <begin position="220"/>
        <end position="245"/>
    </location>
</feature>
<comment type="subcellular location">
    <subcellularLocation>
        <location evidence="1">Cell membrane</location>
        <topology evidence="1">Multi-pass membrane protein</topology>
    </subcellularLocation>
</comment>
<name>A0A5E4QBH6_9NEOP</name>
<dbReference type="GO" id="GO:0005886">
    <property type="term" value="C:plasma membrane"/>
    <property type="evidence" value="ECO:0007669"/>
    <property type="project" value="UniProtKB-SubCell"/>
</dbReference>
<feature type="transmembrane region" description="Helical" evidence="8">
    <location>
        <begin position="31"/>
        <end position="50"/>
    </location>
</feature>
<keyword evidence="2" id="KW-0813">Transport</keyword>
<feature type="transmembrane region" description="Helical" evidence="8">
    <location>
        <begin position="81"/>
        <end position="103"/>
    </location>
</feature>
<feature type="transmembrane region" description="Helical" evidence="8">
    <location>
        <begin position="284"/>
        <end position="306"/>
    </location>
</feature>
<evidence type="ECO:0000256" key="8">
    <source>
        <dbReference type="SAM" id="Phobius"/>
    </source>
</evidence>
<evidence type="ECO:0000256" key="6">
    <source>
        <dbReference type="ARBA" id="ARBA00022989"/>
    </source>
</evidence>
<dbReference type="InterPro" id="IPR020846">
    <property type="entry name" value="MFS_dom"/>
</dbReference>
<keyword evidence="5 8" id="KW-0812">Transmembrane</keyword>
<gene>
    <name evidence="10" type="ORF">LSINAPIS_LOCUS6504</name>
</gene>
<dbReference type="InterPro" id="IPR050549">
    <property type="entry name" value="MFS_Trehalose_Transporter"/>
</dbReference>
<dbReference type="PANTHER" id="PTHR48021">
    <property type="match status" value="1"/>
</dbReference>
<dbReference type="AlphaFoldDB" id="A0A5E4QBH6"/>
<dbReference type="FunFam" id="1.20.1250.20:FF:000218">
    <property type="entry name" value="facilitated trehalose transporter Tret1"/>
    <property type="match status" value="1"/>
</dbReference>
<evidence type="ECO:0000313" key="11">
    <source>
        <dbReference type="Proteomes" id="UP000324832"/>
    </source>
</evidence>
<evidence type="ECO:0000256" key="3">
    <source>
        <dbReference type="ARBA" id="ARBA00022475"/>
    </source>
</evidence>
<dbReference type="PANTHER" id="PTHR48021:SF47">
    <property type="entry name" value="GH17672P"/>
    <property type="match status" value="1"/>
</dbReference>
<evidence type="ECO:0000256" key="2">
    <source>
        <dbReference type="ARBA" id="ARBA00022448"/>
    </source>
</evidence>
<evidence type="ECO:0000256" key="7">
    <source>
        <dbReference type="ARBA" id="ARBA00023136"/>
    </source>
</evidence>
<dbReference type="PROSITE" id="PS50850">
    <property type="entry name" value="MFS"/>
    <property type="match status" value="1"/>
</dbReference>
<proteinExistence type="predicted"/>
<accession>A0A5E4QBH6</accession>
<dbReference type="Gene3D" id="1.20.1250.20">
    <property type="entry name" value="MFS general substrate transporter like domains"/>
    <property type="match status" value="1"/>
</dbReference>
<dbReference type="SUPFAM" id="SSF103473">
    <property type="entry name" value="MFS general substrate transporter"/>
    <property type="match status" value="1"/>
</dbReference>
<evidence type="ECO:0000313" key="10">
    <source>
        <dbReference type="EMBL" id="VVC94598.1"/>
    </source>
</evidence>
<evidence type="ECO:0000259" key="9">
    <source>
        <dbReference type="PROSITE" id="PS50850"/>
    </source>
</evidence>
<feature type="domain" description="Major facilitator superfamily (MFS) profile" evidence="9">
    <location>
        <begin position="1"/>
        <end position="410"/>
    </location>
</feature>
<dbReference type="Pfam" id="PF00083">
    <property type="entry name" value="Sugar_tr"/>
    <property type="match status" value="1"/>
</dbReference>
<protein>
    <recommendedName>
        <fullName evidence="9">Major facilitator superfamily (MFS) profile domain-containing protein</fullName>
    </recommendedName>
</protein>
<feature type="transmembrane region" description="Helical" evidence="8">
    <location>
        <begin position="318"/>
        <end position="339"/>
    </location>
</feature>
<dbReference type="GO" id="GO:0022857">
    <property type="term" value="F:transmembrane transporter activity"/>
    <property type="evidence" value="ECO:0007669"/>
    <property type="project" value="InterPro"/>
</dbReference>
<feature type="transmembrane region" description="Helical" evidence="8">
    <location>
        <begin position="144"/>
        <end position="170"/>
    </location>
</feature>
<dbReference type="InterPro" id="IPR005828">
    <property type="entry name" value="MFS_sugar_transport-like"/>
</dbReference>
<keyword evidence="3" id="KW-1003">Cell membrane</keyword>
<dbReference type="InterPro" id="IPR036259">
    <property type="entry name" value="MFS_trans_sf"/>
</dbReference>
<evidence type="ECO:0000256" key="4">
    <source>
        <dbReference type="ARBA" id="ARBA00022597"/>
    </source>
</evidence>
<keyword evidence="6 8" id="KW-1133">Transmembrane helix</keyword>
<dbReference type="Proteomes" id="UP000324832">
    <property type="component" value="Unassembled WGS sequence"/>
</dbReference>
<evidence type="ECO:0000256" key="1">
    <source>
        <dbReference type="ARBA" id="ARBA00004651"/>
    </source>
</evidence>
<sequence>MVSWTAPVIPKLQDLNQSPIPRLLSDLETSLLASILYASVPGILTMSWLSNYKGRKLCLIISSCLFIVSYTLLAVTQNYAMLLASRLLGAYGLCTALIMNVLYIGEIASKKVRGILLTGLGITQAIGSLLILSVGPYVSFSTTAYIGLILSVIYLVAVSFIPESPVYYAIRGKKSELVKVMQDLNRFDEIDDYVDIKKSERNDINDWKELFTEKCNIKGLFIATGINMLQYGNGSLIVTFFSTSIFEQAGSSIEPNLASIIIGCTQLSGSVIAPFFVEKSGRRPLLMTSTAICCGSMIVFGVYFYLSHIGAEVIQHFKWLPLVALAVFYLSNNMGFGVIPSTLTGEMFKSNVRSKGTALVIVISWIFGFAVTTLFNSTITRFGAHIIFWFFGLICGVAFLFTLFFVPETKGKSLAEITKMLNG</sequence>
<keyword evidence="7 8" id="KW-0472">Membrane</keyword>
<organism evidence="10 11">
    <name type="scientific">Leptidea sinapis</name>
    <dbReference type="NCBI Taxonomy" id="189913"/>
    <lineage>
        <taxon>Eukaryota</taxon>
        <taxon>Metazoa</taxon>
        <taxon>Ecdysozoa</taxon>
        <taxon>Arthropoda</taxon>
        <taxon>Hexapoda</taxon>
        <taxon>Insecta</taxon>
        <taxon>Pterygota</taxon>
        <taxon>Neoptera</taxon>
        <taxon>Endopterygota</taxon>
        <taxon>Lepidoptera</taxon>
        <taxon>Glossata</taxon>
        <taxon>Ditrysia</taxon>
        <taxon>Papilionoidea</taxon>
        <taxon>Pieridae</taxon>
        <taxon>Dismorphiinae</taxon>
        <taxon>Leptidea</taxon>
    </lineage>
</organism>
<evidence type="ECO:0000256" key="5">
    <source>
        <dbReference type="ARBA" id="ARBA00022692"/>
    </source>
</evidence>
<feature type="transmembrane region" description="Helical" evidence="8">
    <location>
        <begin position="359"/>
        <end position="380"/>
    </location>
</feature>
<feature type="transmembrane region" description="Helical" evidence="8">
    <location>
        <begin position="257"/>
        <end position="277"/>
    </location>
</feature>
<keyword evidence="4" id="KW-0762">Sugar transport</keyword>
<reference evidence="10 11" key="1">
    <citation type="submission" date="2017-07" db="EMBL/GenBank/DDBJ databases">
        <authorList>
            <person name="Talla V."/>
            <person name="Backstrom N."/>
        </authorList>
    </citation>
    <scope>NUCLEOTIDE SEQUENCE [LARGE SCALE GENOMIC DNA]</scope>
</reference>
<feature type="transmembrane region" description="Helical" evidence="8">
    <location>
        <begin position="386"/>
        <end position="406"/>
    </location>
</feature>
<feature type="transmembrane region" description="Helical" evidence="8">
    <location>
        <begin position="57"/>
        <end position="75"/>
    </location>
</feature>
<keyword evidence="11" id="KW-1185">Reference proteome</keyword>